<evidence type="ECO:0000256" key="12">
    <source>
        <dbReference type="ARBA" id="ARBA00053915"/>
    </source>
</evidence>
<comment type="function">
    <text evidence="12">Protein phosphatase that mediates dephosphorylation of proteins phosphorylated on Tyr and Ser/Thr residues. In vitro, it can dephosphorylate p44-ERK1 (MAPK3) but not p54 SAPK-beta (MAPK10) in vitro. Able to enhance activation of JNK and p38 (MAPK14).</text>
</comment>
<dbReference type="PROSITE" id="PS00383">
    <property type="entry name" value="TYR_PHOSPHATASE_1"/>
    <property type="match status" value="1"/>
</dbReference>
<dbReference type="AlphaFoldDB" id="A0A553P244"/>
<accession>A0A553P244</accession>
<sequence length="713" mass="82112">MSPNRFRDKREKRELTPFIDEPIVQLDIPEEWRKVEAPINFTWVIPDELAGMGWPKSRDQLRFLLDQGIDQLVTLSADKIPPYYAFPELRHSLIPVEDFKGPAISDIQRFINIMDDARKQGEAVAVHCAEGRGRTGVMCACYLIYYHDLKPWDAIRIMRRQRPGSVERRTQEDTVVRFYNLLQEYGKQSLEVLDEKEREWLDERRREKDSRRNCENLLGVHTASFYGPVSAHDNRFNRQERIMRMRRCRSMPKMTPEEENSLKSEVNFQNHVQNFYQDQRCRSQPRDRTKNQQKDLTTERNGASDNASGGGGVASVGGNGVLKGNTPTRILKDNLKPVSIRKLDTSEERKEKCDYTKHFKQFMSGVNVKRARSFSQPKETPPVQKQHNPDEVKEKQRFTSEEKYIKDRDEMPEKNTVKCYEVRRSKSDSSRDRKCANVDCDNELEKSVRPPQPSFSPSCVVDTSSTYSYYTRVRSRAAAAAVATAIAARKEPSASSGLEPNAEDSGLLPEEDSCDKPVNNIYETKDLRVKVIVKEVVETNYSEVVTDSSSSSIEKQQNSKQSSVQRSRHPVFQRRTSSLSEPRSNSSIMSCQDGSCEVRQLYSLDDDDNDHDDNNHSNSHDSTPHNEAPRKEKLDTFNKKRFIYKRSKTGPVSGGGLEDTNKHENVYPKSKDCVPKSRGESRSPFSRDNWKRINHRYNSSSLINASFTRETYV</sequence>
<evidence type="ECO:0000256" key="6">
    <source>
        <dbReference type="ARBA" id="ARBA00022490"/>
    </source>
</evidence>
<feature type="region of interest" description="Disordered" evidence="15">
    <location>
        <begin position="543"/>
        <end position="592"/>
    </location>
</feature>
<dbReference type="GO" id="GO:0004722">
    <property type="term" value="F:protein serine/threonine phosphatase activity"/>
    <property type="evidence" value="ECO:0007669"/>
    <property type="project" value="UniProtKB-EC"/>
</dbReference>
<evidence type="ECO:0000256" key="11">
    <source>
        <dbReference type="ARBA" id="ARBA00048336"/>
    </source>
</evidence>
<dbReference type="OMA" id="WDAIRIM"/>
<name>A0A553P244_TIGCA</name>
<comment type="catalytic activity">
    <reaction evidence="10">
        <text>O-phospho-L-seryl-[protein] + H2O = L-seryl-[protein] + phosphate</text>
        <dbReference type="Rhea" id="RHEA:20629"/>
        <dbReference type="Rhea" id="RHEA-COMP:9863"/>
        <dbReference type="Rhea" id="RHEA-COMP:11604"/>
        <dbReference type="ChEBI" id="CHEBI:15377"/>
        <dbReference type="ChEBI" id="CHEBI:29999"/>
        <dbReference type="ChEBI" id="CHEBI:43474"/>
        <dbReference type="ChEBI" id="CHEBI:83421"/>
        <dbReference type="EC" id="3.1.3.16"/>
    </reaction>
</comment>
<keyword evidence="19" id="KW-1185">Reference proteome</keyword>
<evidence type="ECO:0000256" key="2">
    <source>
        <dbReference type="ARBA" id="ARBA00004514"/>
    </source>
</evidence>
<protein>
    <recommendedName>
        <fullName evidence="13">Dual specificity protein phosphatase 23</fullName>
        <ecNumber evidence="5">3.1.3.16</ecNumber>
        <ecNumber evidence="4">3.1.3.48</ecNumber>
    </recommendedName>
    <alternativeName>
        <fullName evidence="14">Low molecular mass dual specificity phosphatase 3</fullName>
    </alternativeName>
</protein>
<dbReference type="Pfam" id="PF22784">
    <property type="entry name" value="PTP-SAK"/>
    <property type="match status" value="1"/>
</dbReference>
<feature type="domain" description="Tyrosine specific protein phosphatases" evidence="17">
    <location>
        <begin position="108"/>
        <end position="173"/>
    </location>
</feature>
<evidence type="ECO:0000256" key="3">
    <source>
        <dbReference type="ARBA" id="ARBA00008601"/>
    </source>
</evidence>
<dbReference type="SUPFAM" id="SSF52799">
    <property type="entry name" value="(Phosphotyrosine protein) phosphatases II"/>
    <property type="match status" value="1"/>
</dbReference>
<evidence type="ECO:0000256" key="10">
    <source>
        <dbReference type="ARBA" id="ARBA00047761"/>
    </source>
</evidence>
<comment type="subcellular location">
    <subcellularLocation>
        <location evidence="2">Cytoplasm</location>
        <location evidence="2">Cytosol</location>
    </subcellularLocation>
    <subcellularLocation>
        <location evidence="1">Nucleus</location>
    </subcellularLocation>
</comment>
<gene>
    <name evidence="18" type="ORF">TCAL_13952</name>
</gene>
<feature type="compositionally biased region" description="Polar residues" evidence="15">
    <location>
        <begin position="373"/>
        <end position="386"/>
    </location>
</feature>
<evidence type="ECO:0000256" key="4">
    <source>
        <dbReference type="ARBA" id="ARBA00013064"/>
    </source>
</evidence>
<evidence type="ECO:0000256" key="9">
    <source>
        <dbReference type="ARBA" id="ARBA00023242"/>
    </source>
</evidence>
<evidence type="ECO:0000256" key="15">
    <source>
        <dbReference type="SAM" id="MobiDB-lite"/>
    </source>
</evidence>
<evidence type="ECO:0000256" key="13">
    <source>
        <dbReference type="ARBA" id="ARBA00068789"/>
    </source>
</evidence>
<dbReference type="EC" id="3.1.3.16" evidence="5"/>
<keyword evidence="6" id="KW-0963">Cytoplasm</keyword>
<keyword evidence="7" id="KW-0378">Hydrolase</keyword>
<feature type="compositionally biased region" description="Basic and acidic residues" evidence="15">
    <location>
        <begin position="612"/>
        <end position="633"/>
    </location>
</feature>
<dbReference type="InterPro" id="IPR029021">
    <property type="entry name" value="Prot-tyrosine_phosphatase-like"/>
</dbReference>
<dbReference type="CDD" id="cd14504">
    <property type="entry name" value="DUSP23"/>
    <property type="match status" value="1"/>
</dbReference>
<dbReference type="PANTHER" id="PTHR23339">
    <property type="entry name" value="TYROSINE SPECIFIC PROTEIN PHOSPHATASE AND DUAL SPECIFICITY PROTEIN PHOSPHATASE"/>
    <property type="match status" value="1"/>
</dbReference>
<feature type="region of interest" description="Disordered" evidence="15">
    <location>
        <begin position="369"/>
        <end position="398"/>
    </location>
</feature>
<reference evidence="18 19" key="1">
    <citation type="journal article" date="2018" name="Nat. Ecol. Evol.">
        <title>Genomic signatures of mitonuclear coevolution across populations of Tigriopus californicus.</title>
        <authorList>
            <person name="Barreto F.S."/>
            <person name="Watson E.T."/>
            <person name="Lima T.G."/>
            <person name="Willett C.S."/>
            <person name="Edmands S."/>
            <person name="Li W."/>
            <person name="Burton R.S."/>
        </authorList>
    </citation>
    <scope>NUCLEOTIDE SEQUENCE [LARGE SCALE GENOMIC DNA]</scope>
    <source>
        <strain evidence="18 19">San Diego</strain>
    </source>
</reference>
<dbReference type="GO" id="GO:0005829">
    <property type="term" value="C:cytosol"/>
    <property type="evidence" value="ECO:0007669"/>
    <property type="project" value="UniProtKB-SubCell"/>
</dbReference>
<dbReference type="GO" id="GO:0005634">
    <property type="term" value="C:nucleus"/>
    <property type="evidence" value="ECO:0007669"/>
    <property type="project" value="UniProtKB-SubCell"/>
</dbReference>
<comment type="caution">
    <text evidence="18">The sequence shown here is derived from an EMBL/GenBank/DDBJ whole genome shotgun (WGS) entry which is preliminary data.</text>
</comment>
<comment type="catalytic activity">
    <reaction evidence="11">
        <text>O-phospho-L-threonyl-[protein] + H2O = L-threonyl-[protein] + phosphate</text>
        <dbReference type="Rhea" id="RHEA:47004"/>
        <dbReference type="Rhea" id="RHEA-COMP:11060"/>
        <dbReference type="Rhea" id="RHEA-COMP:11605"/>
        <dbReference type="ChEBI" id="CHEBI:15377"/>
        <dbReference type="ChEBI" id="CHEBI:30013"/>
        <dbReference type="ChEBI" id="CHEBI:43474"/>
        <dbReference type="ChEBI" id="CHEBI:61977"/>
        <dbReference type="EC" id="3.1.3.16"/>
    </reaction>
</comment>
<feature type="region of interest" description="Disordered" evidence="15">
    <location>
        <begin position="489"/>
        <end position="519"/>
    </location>
</feature>
<organism evidence="18 19">
    <name type="scientific">Tigriopus californicus</name>
    <name type="common">Marine copepod</name>
    <dbReference type="NCBI Taxonomy" id="6832"/>
    <lineage>
        <taxon>Eukaryota</taxon>
        <taxon>Metazoa</taxon>
        <taxon>Ecdysozoa</taxon>
        <taxon>Arthropoda</taxon>
        <taxon>Crustacea</taxon>
        <taxon>Multicrustacea</taxon>
        <taxon>Hexanauplia</taxon>
        <taxon>Copepoda</taxon>
        <taxon>Harpacticoida</taxon>
        <taxon>Harpacticidae</taxon>
        <taxon>Tigriopus</taxon>
    </lineage>
</organism>
<dbReference type="InterPro" id="IPR000387">
    <property type="entry name" value="Tyr_Pase_dom"/>
</dbReference>
<dbReference type="EMBL" id="VCGU01000008">
    <property type="protein sequence ID" value="TRY71763.1"/>
    <property type="molecule type" value="Genomic_DNA"/>
</dbReference>
<dbReference type="FunFam" id="3.90.190.10:FF:000063">
    <property type="entry name" value="Dual specificity phosphatase 23"/>
    <property type="match status" value="1"/>
</dbReference>
<evidence type="ECO:0000256" key="5">
    <source>
        <dbReference type="ARBA" id="ARBA00013081"/>
    </source>
</evidence>
<dbReference type="PROSITE" id="PS50056">
    <property type="entry name" value="TYR_PHOSPHATASE_2"/>
    <property type="match status" value="1"/>
</dbReference>
<evidence type="ECO:0000313" key="19">
    <source>
        <dbReference type="Proteomes" id="UP000318571"/>
    </source>
</evidence>
<keyword evidence="8" id="KW-0904">Protein phosphatase</keyword>
<dbReference type="PROSITE" id="PS50054">
    <property type="entry name" value="TYR_PHOSPHATASE_DUAL"/>
    <property type="match status" value="1"/>
</dbReference>
<comment type="similarity">
    <text evidence="3">Belongs to the protein-tyrosine phosphatase family. Non-receptor class dual specificity subfamily.</text>
</comment>
<feature type="compositionally biased region" description="Basic and acidic residues" evidence="15">
    <location>
        <begin position="659"/>
        <end position="681"/>
    </location>
</feature>
<dbReference type="Gene3D" id="3.90.190.10">
    <property type="entry name" value="Protein tyrosine phosphatase superfamily"/>
    <property type="match status" value="1"/>
</dbReference>
<feature type="region of interest" description="Disordered" evidence="15">
    <location>
        <begin position="604"/>
        <end position="633"/>
    </location>
</feature>
<evidence type="ECO:0000313" key="18">
    <source>
        <dbReference type="EMBL" id="TRY71763.1"/>
    </source>
</evidence>
<evidence type="ECO:0000256" key="7">
    <source>
        <dbReference type="ARBA" id="ARBA00022801"/>
    </source>
</evidence>
<evidence type="ECO:0000259" key="17">
    <source>
        <dbReference type="PROSITE" id="PS50056"/>
    </source>
</evidence>
<feature type="region of interest" description="Disordered" evidence="15">
    <location>
        <begin position="276"/>
        <end position="328"/>
    </location>
</feature>
<dbReference type="InterPro" id="IPR016130">
    <property type="entry name" value="Tyr_Pase_AS"/>
</dbReference>
<dbReference type="InterPro" id="IPR020422">
    <property type="entry name" value="TYR_PHOSPHATASE_DUAL_dom"/>
</dbReference>
<keyword evidence="9" id="KW-0539">Nucleus</keyword>
<feature type="compositionally biased region" description="Gly residues" evidence="15">
    <location>
        <begin position="308"/>
        <end position="321"/>
    </location>
</feature>
<feature type="compositionally biased region" description="Polar residues" evidence="15">
    <location>
        <begin position="574"/>
        <end position="592"/>
    </location>
</feature>
<dbReference type="InterPro" id="IPR050561">
    <property type="entry name" value="PTP"/>
</dbReference>
<evidence type="ECO:0000256" key="1">
    <source>
        <dbReference type="ARBA" id="ARBA00004123"/>
    </source>
</evidence>
<feature type="domain" description="Tyrosine-protein phosphatase" evidence="16">
    <location>
        <begin position="40"/>
        <end position="191"/>
    </location>
</feature>
<dbReference type="OrthoDB" id="19045at2759"/>
<dbReference type="InterPro" id="IPR003595">
    <property type="entry name" value="Tyr_Pase_cat"/>
</dbReference>
<feature type="region of interest" description="Disordered" evidence="15">
    <location>
        <begin position="647"/>
        <end position="687"/>
    </location>
</feature>
<dbReference type="EC" id="3.1.3.48" evidence="4"/>
<evidence type="ECO:0000256" key="14">
    <source>
        <dbReference type="ARBA" id="ARBA00081937"/>
    </source>
</evidence>
<dbReference type="GO" id="GO:0004725">
    <property type="term" value="F:protein tyrosine phosphatase activity"/>
    <property type="evidence" value="ECO:0007669"/>
    <property type="project" value="UniProtKB-EC"/>
</dbReference>
<dbReference type="InterPro" id="IPR057023">
    <property type="entry name" value="PTP-SAK"/>
</dbReference>
<feature type="compositionally biased region" description="Basic and acidic residues" evidence="15">
    <location>
        <begin position="387"/>
        <end position="398"/>
    </location>
</feature>
<proteinExistence type="inferred from homology"/>
<evidence type="ECO:0000256" key="8">
    <source>
        <dbReference type="ARBA" id="ARBA00022912"/>
    </source>
</evidence>
<dbReference type="SMART" id="SM00404">
    <property type="entry name" value="PTPc_motif"/>
    <property type="match status" value="1"/>
</dbReference>
<feature type="compositionally biased region" description="Low complexity" evidence="15">
    <location>
        <begin position="548"/>
        <end position="563"/>
    </location>
</feature>
<dbReference type="STRING" id="6832.A0A553P244"/>
<evidence type="ECO:0000259" key="16">
    <source>
        <dbReference type="PROSITE" id="PS50054"/>
    </source>
</evidence>
<dbReference type="Proteomes" id="UP000318571">
    <property type="component" value="Chromosome 7"/>
</dbReference>
<feature type="compositionally biased region" description="Basic and acidic residues" evidence="15">
    <location>
        <begin position="279"/>
        <end position="298"/>
    </location>
</feature>
<dbReference type="SMART" id="SM00195">
    <property type="entry name" value="DSPc"/>
    <property type="match status" value="1"/>
</dbReference>